<dbReference type="AlphaFoldDB" id="A0AAV7U7K8"/>
<name>A0AAV7U7K8_PLEWA</name>
<comment type="caution">
    <text evidence="1">The sequence shown here is derived from an EMBL/GenBank/DDBJ whole genome shotgun (WGS) entry which is preliminary data.</text>
</comment>
<keyword evidence="2" id="KW-1185">Reference proteome</keyword>
<proteinExistence type="predicted"/>
<dbReference type="EMBL" id="JANPWB010000005">
    <property type="protein sequence ID" value="KAJ1184521.1"/>
    <property type="molecule type" value="Genomic_DNA"/>
</dbReference>
<sequence length="74" mass="8384">MLLHPHRYVNPDTVTPIMLHSLPEQRDGGEAVPLKTAHAQRLNDATEEAAFNTRYYNALEMDRRASPYAASSYL</sequence>
<reference evidence="1" key="1">
    <citation type="journal article" date="2022" name="bioRxiv">
        <title>Sequencing and chromosome-scale assembly of the giantPleurodeles waltlgenome.</title>
        <authorList>
            <person name="Brown T."/>
            <person name="Elewa A."/>
            <person name="Iarovenko S."/>
            <person name="Subramanian E."/>
            <person name="Araus A.J."/>
            <person name="Petzold A."/>
            <person name="Susuki M."/>
            <person name="Suzuki K.-i.T."/>
            <person name="Hayashi T."/>
            <person name="Toyoda A."/>
            <person name="Oliveira C."/>
            <person name="Osipova E."/>
            <person name="Leigh N.D."/>
            <person name="Simon A."/>
            <person name="Yun M.H."/>
        </authorList>
    </citation>
    <scope>NUCLEOTIDE SEQUENCE</scope>
    <source>
        <strain evidence="1">20211129_DDA</strain>
        <tissue evidence="1">Liver</tissue>
    </source>
</reference>
<accession>A0AAV7U7K8</accession>
<evidence type="ECO:0000313" key="2">
    <source>
        <dbReference type="Proteomes" id="UP001066276"/>
    </source>
</evidence>
<protein>
    <submittedName>
        <fullName evidence="1">Uncharacterized protein</fullName>
    </submittedName>
</protein>
<dbReference type="Proteomes" id="UP001066276">
    <property type="component" value="Chromosome 3_1"/>
</dbReference>
<gene>
    <name evidence="1" type="ORF">NDU88_001327</name>
</gene>
<evidence type="ECO:0000313" key="1">
    <source>
        <dbReference type="EMBL" id="KAJ1184521.1"/>
    </source>
</evidence>
<organism evidence="1 2">
    <name type="scientific">Pleurodeles waltl</name>
    <name type="common">Iberian ribbed newt</name>
    <dbReference type="NCBI Taxonomy" id="8319"/>
    <lineage>
        <taxon>Eukaryota</taxon>
        <taxon>Metazoa</taxon>
        <taxon>Chordata</taxon>
        <taxon>Craniata</taxon>
        <taxon>Vertebrata</taxon>
        <taxon>Euteleostomi</taxon>
        <taxon>Amphibia</taxon>
        <taxon>Batrachia</taxon>
        <taxon>Caudata</taxon>
        <taxon>Salamandroidea</taxon>
        <taxon>Salamandridae</taxon>
        <taxon>Pleurodelinae</taxon>
        <taxon>Pleurodeles</taxon>
    </lineage>
</organism>